<accession>A0ACC2W4Q8</accession>
<name>A0ACC2W4Q8_9TREE</name>
<proteinExistence type="predicted"/>
<organism evidence="1 2">
    <name type="scientific">Naganishia adeliensis</name>
    <dbReference type="NCBI Taxonomy" id="92952"/>
    <lineage>
        <taxon>Eukaryota</taxon>
        <taxon>Fungi</taxon>
        <taxon>Dikarya</taxon>
        <taxon>Basidiomycota</taxon>
        <taxon>Agaricomycotina</taxon>
        <taxon>Tremellomycetes</taxon>
        <taxon>Filobasidiales</taxon>
        <taxon>Filobasidiaceae</taxon>
        <taxon>Naganishia</taxon>
    </lineage>
</organism>
<reference evidence="1" key="1">
    <citation type="submission" date="2023-04" db="EMBL/GenBank/DDBJ databases">
        <title>Draft Genome sequencing of Naganishia species isolated from polar environments using Oxford Nanopore Technology.</title>
        <authorList>
            <person name="Leo P."/>
            <person name="Venkateswaran K."/>
        </authorList>
    </citation>
    <scope>NUCLEOTIDE SEQUENCE</scope>
    <source>
        <strain evidence="1">MNA-CCFEE 5262</strain>
    </source>
</reference>
<dbReference type="Proteomes" id="UP001230649">
    <property type="component" value="Unassembled WGS sequence"/>
</dbReference>
<gene>
    <name evidence="1" type="ORF">QFC20_004034</name>
</gene>
<evidence type="ECO:0000313" key="2">
    <source>
        <dbReference type="Proteomes" id="UP001230649"/>
    </source>
</evidence>
<sequence length="499" mass="55347">MSVQSDLYGQKTRSIVPDWDFISSLLSGNSPLSGPSGRGNPSSMVPGGPRAGKEREDAQQTEEVQYFPGKSQTVEGDATGAFVQLTSADKASFYASLDLNMTPSLAGLCAAICMVASRYSKEPSVLGELNDPASAGIPFISLFTRFRQQATNRDDTVIATQSYLLASMYHCVDHLPHTLAHGFLGEAVARCYDGGLHRWDKQLAAICGRPPLMRLYDFDVSLPTTTDMSGSADRVLTIFNQFILLNALLEKTLAASIQRPVFDNSQLLTRLSEESDPKRSRDDALPAVERNLQKWSEELPDWICKSMDYWTTLPLQEAMSIYELKSTVQLIHLLLAGRRMQLATSDRLERPDDIHREGPTFATFRAKVQECAKALISICIALGSNNMLPRADIKRYSPGGCLYRPCYLHRSIKIRFKRAMPPAHCKQLVKFSTILREPSRWHSGVPKYFTKLAERPEDSGIQSKKSSPLPFDLGIPYAGILGDNLEWLFPGGMPTMDAA</sequence>
<evidence type="ECO:0000313" key="1">
    <source>
        <dbReference type="EMBL" id="KAJ9106703.1"/>
    </source>
</evidence>
<protein>
    <submittedName>
        <fullName evidence="1">Uncharacterized protein</fullName>
    </submittedName>
</protein>
<keyword evidence="2" id="KW-1185">Reference proteome</keyword>
<comment type="caution">
    <text evidence="1">The sequence shown here is derived from an EMBL/GenBank/DDBJ whole genome shotgun (WGS) entry which is preliminary data.</text>
</comment>
<dbReference type="EMBL" id="JASBWS010000042">
    <property type="protein sequence ID" value="KAJ9106703.1"/>
    <property type="molecule type" value="Genomic_DNA"/>
</dbReference>